<dbReference type="HOGENOM" id="CLU_018195_3_1_1"/>
<evidence type="ECO:0000313" key="13">
    <source>
        <dbReference type="Proteomes" id="UP000019478"/>
    </source>
</evidence>
<keyword evidence="6 9" id="KW-0547">Nucleotide-binding</keyword>
<dbReference type="InterPro" id="IPR038238">
    <property type="entry name" value="Clp1_C_sf"/>
</dbReference>
<dbReference type="EMBL" id="AMGY01000004">
    <property type="protein sequence ID" value="EXJ84352.1"/>
    <property type="molecule type" value="Genomic_DNA"/>
</dbReference>
<evidence type="ECO:0000256" key="5">
    <source>
        <dbReference type="ARBA" id="ARBA00022664"/>
    </source>
</evidence>
<dbReference type="InterPro" id="IPR027417">
    <property type="entry name" value="P-loop_NTPase"/>
</dbReference>
<feature type="domain" description="AAA+ ATPase" evidence="11">
    <location>
        <begin position="120"/>
        <end position="299"/>
    </location>
</feature>
<proteinExistence type="inferred from homology"/>
<gene>
    <name evidence="9" type="primary">CLP1</name>
    <name evidence="12" type="ORF">A1O3_05019</name>
</gene>
<comment type="subcellular location">
    <subcellularLocation>
        <location evidence="2 9">Nucleus</location>
    </subcellularLocation>
</comment>
<dbReference type="Pfam" id="PF06807">
    <property type="entry name" value="Clp1"/>
    <property type="match status" value="1"/>
</dbReference>
<dbReference type="Proteomes" id="UP000019478">
    <property type="component" value="Unassembled WGS sequence"/>
</dbReference>
<dbReference type="eggNOG" id="KOG2749">
    <property type="taxonomic scope" value="Eukaryota"/>
</dbReference>
<dbReference type="GO" id="GO:0006388">
    <property type="term" value="P:tRNA splicing, via endonucleolytic cleavage and ligation"/>
    <property type="evidence" value="ECO:0007669"/>
    <property type="project" value="TreeGrafter"/>
</dbReference>
<dbReference type="GO" id="GO:0031124">
    <property type="term" value="P:mRNA 3'-end processing"/>
    <property type="evidence" value="ECO:0007669"/>
    <property type="project" value="UniProtKB-UniRule"/>
</dbReference>
<dbReference type="SUPFAM" id="SSF52540">
    <property type="entry name" value="P-loop containing nucleoside triphosphate hydrolases"/>
    <property type="match status" value="1"/>
</dbReference>
<evidence type="ECO:0000259" key="11">
    <source>
        <dbReference type="SMART" id="SM00382"/>
    </source>
</evidence>
<evidence type="ECO:0000256" key="1">
    <source>
        <dbReference type="ARBA" id="ARBA00003798"/>
    </source>
</evidence>
<feature type="region of interest" description="Disordered" evidence="10">
    <location>
        <begin position="375"/>
        <end position="415"/>
    </location>
</feature>
<comment type="function">
    <text evidence="1">Polynucleotide 5'-kinase involved in rRNA processing.</text>
</comment>
<feature type="binding site" evidence="9">
    <location>
        <position position="29"/>
    </location>
    <ligand>
        <name>ATP</name>
        <dbReference type="ChEBI" id="CHEBI:30616"/>
    </ligand>
</feature>
<dbReference type="InterPro" id="IPR032324">
    <property type="entry name" value="Clp1_N"/>
</dbReference>
<evidence type="ECO:0000256" key="2">
    <source>
        <dbReference type="ARBA" id="ARBA00004123"/>
    </source>
</evidence>
<dbReference type="GO" id="GO:0051731">
    <property type="term" value="F:polynucleotide 5'-hydroxyl-kinase activity"/>
    <property type="evidence" value="ECO:0007669"/>
    <property type="project" value="InterPro"/>
</dbReference>
<evidence type="ECO:0000256" key="10">
    <source>
        <dbReference type="SAM" id="MobiDB-lite"/>
    </source>
</evidence>
<dbReference type="PANTHER" id="PTHR12755">
    <property type="entry name" value="CLEAVAGE/POLYADENYLATION FACTOR IA SUBUNIT CLP1P"/>
    <property type="match status" value="1"/>
</dbReference>
<dbReference type="RefSeq" id="XP_007733337.1">
    <property type="nucleotide sequence ID" value="XM_007735147.1"/>
</dbReference>
<evidence type="ECO:0000256" key="6">
    <source>
        <dbReference type="ARBA" id="ARBA00022741"/>
    </source>
</evidence>
<comment type="subunit">
    <text evidence="9">Component of a pre-mRNA cleavage factor complex. Interacts directly with PCF11.</text>
</comment>
<evidence type="ECO:0000313" key="12">
    <source>
        <dbReference type="EMBL" id="EXJ84352.1"/>
    </source>
</evidence>
<evidence type="ECO:0000256" key="3">
    <source>
        <dbReference type="ARBA" id="ARBA00018706"/>
    </source>
</evidence>
<dbReference type="PANTHER" id="PTHR12755:SF6">
    <property type="entry name" value="POLYRIBONUCLEOTIDE 5'-HYDROXYL-KINASE CLP1"/>
    <property type="match status" value="1"/>
</dbReference>
<dbReference type="InterPro" id="IPR038239">
    <property type="entry name" value="Clp1_N_sf"/>
</dbReference>
<dbReference type="InterPro" id="IPR010655">
    <property type="entry name" value="Clp1_C"/>
</dbReference>
<evidence type="ECO:0000256" key="8">
    <source>
        <dbReference type="ARBA" id="ARBA00023242"/>
    </source>
</evidence>
<sequence length="507" mass="55114">MSLPGLGLDEPEEVHTAETSQHDLAKDNEWRFEVAVGKYIQLKLLRGTAELFGTELVIGNTYTFTATKAAIYTWHGCSFEVRGDALQSEYIAEETPMSEYINVHFALETLRDQAKAHGRQGPRVLILGPDNAGKSSLAKILTGYSNRSSRSPLVLNLDVKEGVMSIPGTFTATVFKTLMDIEEGWGTAPMSGPNGAIPVKLPLVYFYGSPRPEEKEGKVYKAQIRRLALAISGRLANDAETRESGLIIDTPGSLTSSKTGQVGYDIIQDIVSEFAVSTIICLGSERLYSDMVKRFDRQPTVSRSTTAGHAETISVIKLTKSGGCVDRDEAYMQAFRAAQIKAYFYGNPRLSNGISLQPRQQQVDFSTLTVWRRISSTPDPSSSASVGASFDDEDEETFLPGGMTDDASGTYPGGSSSKVALPASQIYERVSAPYAAMRNAILAVMNCEAEAEQETIRDSSVMGFLYVTDTDEARGRISLLSPVAGRVPARAIVWAGWPEPVLGIDRS</sequence>
<protein>
    <recommendedName>
        <fullName evidence="4">Polynucleotide 5'-hydroxyl-kinase GRC3</fullName>
    </recommendedName>
    <alternativeName>
        <fullName evidence="3">Polynucleotide 5'-hydroxyl-kinase grc3</fullName>
    </alternativeName>
</protein>
<evidence type="ECO:0000256" key="4">
    <source>
        <dbReference type="ARBA" id="ARBA00019824"/>
    </source>
</evidence>
<dbReference type="GO" id="GO:0005849">
    <property type="term" value="C:mRNA cleavage factor complex"/>
    <property type="evidence" value="ECO:0007669"/>
    <property type="project" value="UniProtKB-UniRule"/>
</dbReference>
<comment type="similarity">
    <text evidence="9">Belongs to the Clp1 family. Clp1 subfamily.</text>
</comment>
<comment type="caution">
    <text evidence="12">The sequence shown here is derived from an EMBL/GenBank/DDBJ whole genome shotgun (WGS) entry which is preliminary data.</text>
</comment>
<dbReference type="STRING" id="1182542.W9XUZ9"/>
<dbReference type="InterPro" id="IPR032319">
    <property type="entry name" value="CLP1_P"/>
</dbReference>
<dbReference type="Pfam" id="PF16573">
    <property type="entry name" value="CLP1_N"/>
    <property type="match status" value="1"/>
</dbReference>
<dbReference type="SMART" id="SM00382">
    <property type="entry name" value="AAA"/>
    <property type="match status" value="1"/>
</dbReference>
<dbReference type="Gene3D" id="3.40.50.300">
    <property type="entry name" value="P-loop containing nucleotide triphosphate hydrolases"/>
    <property type="match status" value="1"/>
</dbReference>
<accession>W9XUZ9</accession>
<dbReference type="InterPro" id="IPR003593">
    <property type="entry name" value="AAA+_ATPase"/>
</dbReference>
<dbReference type="Pfam" id="PF16575">
    <property type="entry name" value="CLP1_P"/>
    <property type="match status" value="1"/>
</dbReference>
<comment type="function">
    <text evidence="9">Required for endonucleolytic cleavage during polyadenylation-dependent pre-mRNA 3'-end formation.</text>
</comment>
<dbReference type="GeneID" id="19169137"/>
<evidence type="ECO:0000256" key="7">
    <source>
        <dbReference type="ARBA" id="ARBA00022840"/>
    </source>
</evidence>
<dbReference type="Gene3D" id="2.60.120.1030">
    <property type="entry name" value="Clp1, DNA binding domain"/>
    <property type="match status" value="1"/>
</dbReference>
<evidence type="ECO:0000256" key="9">
    <source>
        <dbReference type="HAMAP-Rule" id="MF_03035"/>
    </source>
</evidence>
<dbReference type="OrthoDB" id="258143at2759"/>
<reference evidence="12 13" key="1">
    <citation type="submission" date="2013-03" db="EMBL/GenBank/DDBJ databases">
        <title>The Genome Sequence of Capronia epimyces CBS 606.96.</title>
        <authorList>
            <consortium name="The Broad Institute Genomics Platform"/>
            <person name="Cuomo C."/>
            <person name="de Hoog S."/>
            <person name="Gorbushina A."/>
            <person name="Walker B."/>
            <person name="Young S.K."/>
            <person name="Zeng Q."/>
            <person name="Gargeya S."/>
            <person name="Fitzgerald M."/>
            <person name="Haas B."/>
            <person name="Abouelleil A."/>
            <person name="Allen A.W."/>
            <person name="Alvarado L."/>
            <person name="Arachchi H.M."/>
            <person name="Berlin A.M."/>
            <person name="Chapman S.B."/>
            <person name="Gainer-Dewar J."/>
            <person name="Goldberg J."/>
            <person name="Griggs A."/>
            <person name="Gujja S."/>
            <person name="Hansen M."/>
            <person name="Howarth C."/>
            <person name="Imamovic A."/>
            <person name="Ireland A."/>
            <person name="Larimer J."/>
            <person name="McCowan C."/>
            <person name="Murphy C."/>
            <person name="Pearson M."/>
            <person name="Poon T.W."/>
            <person name="Priest M."/>
            <person name="Roberts A."/>
            <person name="Saif S."/>
            <person name="Shea T."/>
            <person name="Sisk P."/>
            <person name="Sykes S."/>
            <person name="Wortman J."/>
            <person name="Nusbaum C."/>
            <person name="Birren B."/>
        </authorList>
    </citation>
    <scope>NUCLEOTIDE SEQUENCE [LARGE SCALE GENOMIC DNA]</scope>
    <source>
        <strain evidence="12 13">CBS 606.96</strain>
    </source>
</reference>
<dbReference type="FunFam" id="2.60.120.1030:FF:000001">
    <property type="entry name" value="Protein CLP1 homolog 5"/>
    <property type="match status" value="1"/>
</dbReference>
<keyword evidence="5 9" id="KW-0507">mRNA processing</keyword>
<name>W9XUZ9_9EURO</name>
<keyword evidence="13" id="KW-1185">Reference proteome</keyword>
<dbReference type="GO" id="GO:0005524">
    <property type="term" value="F:ATP binding"/>
    <property type="evidence" value="ECO:0007669"/>
    <property type="project" value="UniProtKB-UniRule"/>
</dbReference>
<feature type="binding site" evidence="9">
    <location>
        <begin position="131"/>
        <end position="136"/>
    </location>
    <ligand>
        <name>ATP</name>
        <dbReference type="ChEBI" id="CHEBI:30616"/>
    </ligand>
</feature>
<dbReference type="Gene3D" id="2.40.30.330">
    <property type="entry name" value="Pre-mRNA cleavage complex subunit Clp1, C-terminal domain"/>
    <property type="match status" value="1"/>
</dbReference>
<dbReference type="AlphaFoldDB" id="W9XUZ9"/>
<organism evidence="12 13">
    <name type="scientific">Capronia epimyces CBS 606.96</name>
    <dbReference type="NCBI Taxonomy" id="1182542"/>
    <lineage>
        <taxon>Eukaryota</taxon>
        <taxon>Fungi</taxon>
        <taxon>Dikarya</taxon>
        <taxon>Ascomycota</taxon>
        <taxon>Pezizomycotina</taxon>
        <taxon>Eurotiomycetes</taxon>
        <taxon>Chaetothyriomycetidae</taxon>
        <taxon>Chaetothyriales</taxon>
        <taxon>Herpotrichiellaceae</taxon>
        <taxon>Capronia</taxon>
    </lineage>
</organism>
<keyword evidence="7 9" id="KW-0067">ATP-binding</keyword>
<feature type="binding site" evidence="9">
    <location>
        <position position="68"/>
    </location>
    <ligand>
        <name>ATP</name>
        <dbReference type="ChEBI" id="CHEBI:30616"/>
    </ligand>
</feature>
<dbReference type="HAMAP" id="MF_03035">
    <property type="entry name" value="Clp1"/>
    <property type="match status" value="1"/>
</dbReference>
<keyword evidence="8 9" id="KW-0539">Nucleus</keyword>
<feature type="region of interest" description="Disordered" evidence="10">
    <location>
        <begin position="1"/>
        <end position="20"/>
    </location>
</feature>
<dbReference type="InterPro" id="IPR045116">
    <property type="entry name" value="Clp1/Grc3"/>
</dbReference>
<dbReference type="InterPro" id="IPR028606">
    <property type="entry name" value="Clp1"/>
</dbReference>
<feature type="compositionally biased region" description="Low complexity" evidence="10">
    <location>
        <begin position="375"/>
        <end position="385"/>
    </location>
</feature>